<dbReference type="RefSeq" id="XP_010939737.1">
    <property type="nucleotide sequence ID" value="XM_010941435.3"/>
</dbReference>
<dbReference type="KEGG" id="egu:105058483"/>
<reference evidence="3 4" key="1">
    <citation type="submission" date="2025-04" db="UniProtKB">
        <authorList>
            <consortium name="RefSeq"/>
        </authorList>
    </citation>
    <scope>IDENTIFICATION</scope>
</reference>
<evidence type="ECO:0000313" key="3">
    <source>
        <dbReference type="RefSeq" id="XP_010939737.1"/>
    </source>
</evidence>
<evidence type="ECO:0000313" key="4">
    <source>
        <dbReference type="RefSeq" id="XP_019708713.1"/>
    </source>
</evidence>
<keyword evidence="2" id="KW-1185">Reference proteome</keyword>
<dbReference type="PANTHER" id="PTHR33167:SF26">
    <property type="entry name" value="EXPRESSED PROTEIN"/>
    <property type="match status" value="1"/>
</dbReference>
<gene>
    <name evidence="3 4" type="primary">LOC105058483</name>
</gene>
<feature type="compositionally biased region" description="Polar residues" evidence="1">
    <location>
        <begin position="64"/>
        <end position="82"/>
    </location>
</feature>
<organism evidence="2 4">
    <name type="scientific">Elaeis guineensis var. tenera</name>
    <name type="common">Oil palm</name>
    <dbReference type="NCBI Taxonomy" id="51953"/>
    <lineage>
        <taxon>Eukaryota</taxon>
        <taxon>Viridiplantae</taxon>
        <taxon>Streptophyta</taxon>
        <taxon>Embryophyta</taxon>
        <taxon>Tracheophyta</taxon>
        <taxon>Spermatophyta</taxon>
        <taxon>Magnoliopsida</taxon>
        <taxon>Liliopsida</taxon>
        <taxon>Arecaceae</taxon>
        <taxon>Arecoideae</taxon>
        <taxon>Cocoseae</taxon>
        <taxon>Elaeidinae</taxon>
        <taxon>Elaeis</taxon>
    </lineage>
</organism>
<dbReference type="Proteomes" id="UP000504607">
    <property type="component" value="Chromosome 1"/>
</dbReference>
<dbReference type="OrthoDB" id="666348at2759"/>
<feature type="compositionally biased region" description="Low complexity" evidence="1">
    <location>
        <begin position="137"/>
        <end position="153"/>
    </location>
</feature>
<evidence type="ECO:0000256" key="1">
    <source>
        <dbReference type="SAM" id="MobiDB-lite"/>
    </source>
</evidence>
<dbReference type="RefSeq" id="XP_019708713.1">
    <property type="nucleotide sequence ID" value="XM_019853154.2"/>
</dbReference>
<protein>
    <submittedName>
        <fullName evidence="3">Uncharacterized protein LOC105058483</fullName>
    </submittedName>
</protein>
<feature type="region of interest" description="Disordered" evidence="1">
    <location>
        <begin position="64"/>
        <end position="89"/>
    </location>
</feature>
<dbReference type="GeneID" id="105058483"/>
<feature type="region of interest" description="Disordered" evidence="1">
    <location>
        <begin position="129"/>
        <end position="157"/>
    </location>
</feature>
<dbReference type="PANTHER" id="PTHR33167">
    <property type="entry name" value="TRANSCRIPTION FACTOR, PUTATIVE (DUF863)-RELATED"/>
    <property type="match status" value="1"/>
</dbReference>
<accession>A0A6J0PN98</accession>
<evidence type="ECO:0000313" key="2">
    <source>
        <dbReference type="Proteomes" id="UP000504607"/>
    </source>
</evidence>
<dbReference type="AlphaFoldDB" id="A0A6J0PN98"/>
<proteinExistence type="predicted"/>
<sequence length="207" mass="23992">MEKFLKNYDRERMKMAILKHEETFRQQVHELHRLYTVQKLLMNDMKNTKLKRQNYGASSKANLHRWNGQNETGSCQPSYNNQKQRRSHRRLNLELPAEEYIVNAEEEMMLDIEQESDVELTLAIGSTMKKRDGTPLTSESGTSFSSSSTESSGMKSRGLEWRLQQAQDINLSFPNERDSPFNVGEGMKQGGLKQPPWLFQCLSLKMA</sequence>
<name>A0A6J0PN98_ELAGV</name>